<evidence type="ECO:0000313" key="6">
    <source>
        <dbReference type="Proteomes" id="UP000072904"/>
    </source>
</evidence>
<feature type="region of interest" description="Disordered" evidence="2">
    <location>
        <begin position="417"/>
        <end position="437"/>
    </location>
</feature>
<dbReference type="OMA" id="FDDKEHI"/>
<dbReference type="GeneID" id="3790603"/>
<dbReference type="VEuPathDB" id="PlasmoDB:PY17X_1132900"/>
<reference evidence="3" key="3">
    <citation type="submission" date="2014-05" db="EMBL/GenBank/DDBJ databases">
        <authorList>
            <person name="Aslett A.Martin."/>
            <person name="De Silva Nishadi"/>
        </authorList>
    </citation>
    <scope>NUCLEOTIDE SEQUENCE</scope>
    <source>
        <strain evidence="3">YM</strain>
    </source>
</reference>
<feature type="compositionally biased region" description="Basic and acidic residues" evidence="2">
    <location>
        <begin position="19"/>
        <end position="35"/>
    </location>
</feature>
<organism evidence="4 5">
    <name type="scientific">Plasmodium yoelii</name>
    <dbReference type="NCBI Taxonomy" id="5861"/>
    <lineage>
        <taxon>Eukaryota</taxon>
        <taxon>Sar</taxon>
        <taxon>Alveolata</taxon>
        <taxon>Apicomplexa</taxon>
        <taxon>Aconoidasida</taxon>
        <taxon>Haemosporida</taxon>
        <taxon>Plasmodiidae</taxon>
        <taxon>Plasmodium</taxon>
        <taxon>Plasmodium (Vinckeia)</taxon>
    </lineage>
</organism>
<dbReference type="Proteomes" id="UP000072904">
    <property type="component" value="Chromosome 11"/>
</dbReference>
<dbReference type="Proteomes" id="UP000072874">
    <property type="component" value="Chromosome 11"/>
</dbReference>
<evidence type="ECO:0000256" key="2">
    <source>
        <dbReference type="SAM" id="MobiDB-lite"/>
    </source>
</evidence>
<reference evidence="5 6" key="1">
    <citation type="journal article" date="2014" name="BMC Biol.">
        <title>A comprehensive evaluation of rodent malaria parasite genomes and gene expression.</title>
        <authorList>
            <person name="Otto T.D."/>
            <person name="Bohme U."/>
            <person name="Jackson A.P."/>
            <person name="Hunt M."/>
            <person name="Franke-Fayard B."/>
            <person name="Hoeijmakers W.A."/>
            <person name="Religa A.A."/>
            <person name="Robertson L."/>
            <person name="Sanders M."/>
            <person name="Ogun S.A."/>
            <person name="Cunningham D."/>
            <person name="Erhart A."/>
            <person name="Billker O."/>
            <person name="Khan S.M."/>
            <person name="Stunnenberg H.G."/>
            <person name="Langhorne J."/>
            <person name="Holder A.A."/>
            <person name="Waters A.P."/>
            <person name="Newbold C.I."/>
            <person name="Pain A."/>
            <person name="Berriman M."/>
            <person name="Janse C.J."/>
        </authorList>
    </citation>
    <scope>NUCLEOTIDE SEQUENCE [LARGE SCALE GENOMIC DNA]</scope>
    <source>
        <strain evidence="4 5">17X</strain>
        <strain evidence="3 6">YM</strain>
    </source>
</reference>
<feature type="region of interest" description="Disordered" evidence="2">
    <location>
        <begin position="186"/>
        <end position="205"/>
    </location>
</feature>
<feature type="region of interest" description="Disordered" evidence="2">
    <location>
        <begin position="1"/>
        <end position="59"/>
    </location>
</feature>
<dbReference type="KEGG" id="pyo:PY17X_1132900"/>
<proteinExistence type="predicted"/>
<reference evidence="4" key="2">
    <citation type="submission" date="2014-05" db="EMBL/GenBank/DDBJ databases">
        <authorList>
            <person name="Aslett M.A."/>
            <person name="De Silva N."/>
        </authorList>
    </citation>
    <scope>NUCLEOTIDE SEQUENCE</scope>
    <source>
        <strain evidence="4">17X</strain>
    </source>
</reference>
<dbReference type="RefSeq" id="XP_725263.2">
    <property type="nucleotide sequence ID" value="XM_720170.2"/>
</dbReference>
<sequence>MDNNIKELIKREKERRKLLRDQKKKSEQNPEKDQNDFSLKIKNNNEENEEYEKNNNNIQEYKDTNIVNVIKNKDNIPLKKSSSNSNLKRVHFEEPATPLNRINKDNNLKNAFMDYFDEDDEENDIPDKSCFSTTNKLKDNSQNNDKGVPKNFFDISVSTNIENNSFVKTSINTQVQGIEKSLNGELLNNDETSNTSNNDTHKNPTNEERIYINDKYRIENLLPSIEKEENVEVIETYEIIDQPVDKIDIEWGEDFRKKIQKKRKGISIYEDYENDEENELNEENYQNKQIESEEKNEENGNGLMKLFNNEIYDSKHFKMLDTAYYEELEYLHKLLIEKKKNILGDLHEEENDQNEDNDNAILDELDEFHKKNKKNKNNNNNNDTYEHFNIDEIYELLNIKKKSQYTYGNIGTNIQNNNNDKELHNDNNTNKKNNIPKGFFDDKEKDILVRENISLSKINQKIEEIKKRKKLFLKEYKNTENLFEEKKNTYIDYLYDDKFDNKENILNEIKTQKNNLYYNKKNEFKIKDEKKTKKQKHANNKDDELYDFENDLFDWRTKNIFSSRNSQKN</sequence>
<dbReference type="EMBL" id="LM993665">
    <property type="protein sequence ID" value="VTZ79602.1"/>
    <property type="molecule type" value="Genomic_DNA"/>
</dbReference>
<protein>
    <submittedName>
        <fullName evidence="4">Uncharacterized protein</fullName>
    </submittedName>
</protein>
<name>A0A078K9E1_PLAYE</name>
<dbReference type="VEuPathDB" id="PlasmoDB:PYYM_1133800"/>
<gene>
    <name evidence="4" type="ORF">PY17X_1132900</name>
    <name evidence="3" type="ORF">PYYM_1133800</name>
</gene>
<evidence type="ECO:0000313" key="5">
    <source>
        <dbReference type="Proteomes" id="UP000072874"/>
    </source>
</evidence>
<evidence type="ECO:0000313" key="3">
    <source>
        <dbReference type="EMBL" id="CDU19017.1"/>
    </source>
</evidence>
<dbReference type="VEuPathDB" id="PlasmoDB:PY04889"/>
<dbReference type="VEuPathDB" id="PlasmoDB:Py17XNL_001105724"/>
<feature type="compositionally biased region" description="Low complexity" evidence="2">
    <location>
        <begin position="189"/>
        <end position="198"/>
    </location>
</feature>
<feature type="coiled-coil region" evidence="1">
    <location>
        <begin position="448"/>
        <end position="482"/>
    </location>
</feature>
<reference evidence="4" key="4">
    <citation type="submission" date="2019-05" db="EMBL/GenBank/DDBJ databases">
        <authorList>
            <consortium name="Pathogen Informatics"/>
        </authorList>
    </citation>
    <scope>NUCLEOTIDE SEQUENCE</scope>
    <source>
        <strain evidence="4">17X</strain>
    </source>
</reference>
<accession>A0A078K9E1</accession>
<feature type="compositionally biased region" description="Basic and acidic residues" evidence="2">
    <location>
        <begin position="1"/>
        <end position="12"/>
    </location>
</feature>
<keyword evidence="1" id="KW-0175">Coiled coil</keyword>
<dbReference type="AlphaFoldDB" id="A0A078K9E1"/>
<dbReference type="OrthoDB" id="378604at2759"/>
<evidence type="ECO:0000313" key="4">
    <source>
        <dbReference type="EMBL" id="VTZ79602.1"/>
    </source>
</evidence>
<evidence type="ECO:0000256" key="1">
    <source>
        <dbReference type="SAM" id="Coils"/>
    </source>
</evidence>
<dbReference type="EMBL" id="LK934639">
    <property type="protein sequence ID" value="CDU19017.1"/>
    <property type="molecule type" value="Genomic_DNA"/>
</dbReference>